<accession>V2YMV4</accession>
<evidence type="ECO:0000313" key="2">
    <source>
        <dbReference type="Proteomes" id="UP000017559"/>
    </source>
</evidence>
<gene>
    <name evidence="1" type="ORF">Moror_8937</name>
</gene>
<dbReference type="KEGG" id="mrr:Moror_8937"/>
<evidence type="ECO:0000313" key="1">
    <source>
        <dbReference type="EMBL" id="ESK93034.1"/>
    </source>
</evidence>
<dbReference type="EMBL" id="AWSO01000229">
    <property type="protein sequence ID" value="ESK93034.1"/>
    <property type="molecule type" value="Genomic_DNA"/>
</dbReference>
<keyword evidence="2" id="KW-1185">Reference proteome</keyword>
<reference evidence="1 2" key="1">
    <citation type="journal article" date="2014" name="BMC Genomics">
        <title>Genome and secretome analysis of the hemibiotrophic fungal pathogen, Moniliophthora roreri, which causes frosty pod rot disease of cacao: mechanisms of the biotrophic and necrotrophic phases.</title>
        <authorList>
            <person name="Meinhardt L.W."/>
            <person name="Costa G.G.L."/>
            <person name="Thomazella D.P.T."/>
            <person name="Teixeira P.J.P.L."/>
            <person name="Carazzolle M.F."/>
            <person name="Schuster S.C."/>
            <person name="Carlson J.E."/>
            <person name="Guiltinan M.J."/>
            <person name="Mieczkowski P."/>
            <person name="Farmer A."/>
            <person name="Ramaraj T."/>
            <person name="Crozier J."/>
            <person name="Davis R.E."/>
            <person name="Shao J."/>
            <person name="Melnick R.L."/>
            <person name="Pereira G.A.G."/>
            <person name="Bailey B.A."/>
        </authorList>
    </citation>
    <scope>NUCLEOTIDE SEQUENCE [LARGE SCALE GENOMIC DNA]</scope>
    <source>
        <strain evidence="1 2">MCA 2997</strain>
    </source>
</reference>
<organism evidence="1 2">
    <name type="scientific">Moniliophthora roreri (strain MCA 2997)</name>
    <name type="common">Cocoa frosty pod rot fungus</name>
    <name type="synonym">Crinipellis roreri</name>
    <dbReference type="NCBI Taxonomy" id="1381753"/>
    <lineage>
        <taxon>Eukaryota</taxon>
        <taxon>Fungi</taxon>
        <taxon>Dikarya</taxon>
        <taxon>Basidiomycota</taxon>
        <taxon>Agaricomycotina</taxon>
        <taxon>Agaricomycetes</taxon>
        <taxon>Agaricomycetidae</taxon>
        <taxon>Agaricales</taxon>
        <taxon>Marasmiineae</taxon>
        <taxon>Marasmiaceae</taxon>
        <taxon>Moniliophthora</taxon>
    </lineage>
</organism>
<comment type="caution">
    <text evidence="1">The sequence shown here is derived from an EMBL/GenBank/DDBJ whole genome shotgun (WGS) entry which is preliminary data.</text>
</comment>
<proteinExistence type="predicted"/>
<protein>
    <submittedName>
        <fullName evidence="1">Uncharacterized protein</fullName>
    </submittedName>
</protein>
<dbReference type="AlphaFoldDB" id="V2YMV4"/>
<dbReference type="Proteomes" id="UP000017559">
    <property type="component" value="Unassembled WGS sequence"/>
</dbReference>
<dbReference type="HOGENOM" id="CLU_1156659_0_0_1"/>
<name>V2YMV4_MONRO</name>
<sequence>MLRQSVSGHDSLAFPFLRSFETRARLEAIDNSNAWFWHSHKLCTEAYGSGYLLGTKTPSYAQLNVLCPNGSDELDLPLIRNAAEQLSSLVVETLVGDSTHGCHDDRYPSDGPEFGSSRPHFQREIRRRTRWVGLHGSSRLKFDANPHSKTISNSFIRSSNFCRCQQCRKTARYGRVQRYPYNDSEVTVRPLSRITSQYTLFWQDHFAELADDDEEDSVQERLRTRALQADGTEFLLQNSG</sequence>